<dbReference type="RefSeq" id="WP_090928205.1">
    <property type="nucleotide sequence ID" value="NZ_FOTY01000032.1"/>
</dbReference>
<evidence type="ECO:0000313" key="1">
    <source>
        <dbReference type="EMBL" id="SFM31497.1"/>
    </source>
</evidence>
<proteinExistence type="predicted"/>
<keyword evidence="2" id="KW-1185">Reference proteome</keyword>
<sequence>MNQLFAIQRKLDERILEDHNLNRREIHAEKMLALLVEIGELANETRCFKYWSQKPASDRDVIAEEYVDGLHFILSLGLDGGWEEVPEPGAASEAGTTEQFHRVYEAALRLKETFSKEYFLDLFKTYLALGYQLGFSKEDIEAAYLQKNEANHQRQEEGY</sequence>
<protein>
    <submittedName>
        <fullName evidence="1">Dimeric dUTPase, all-alpha-NTP-PPase (MazG) superfamily</fullName>
    </submittedName>
</protein>
<dbReference type="CDD" id="cd11527">
    <property type="entry name" value="NTP-PPase_dUTPase"/>
    <property type="match status" value="1"/>
</dbReference>
<dbReference type="SUPFAM" id="SSF101386">
    <property type="entry name" value="all-alpha NTP pyrophosphatases"/>
    <property type="match status" value="1"/>
</dbReference>
<dbReference type="Proteomes" id="UP000199668">
    <property type="component" value="Unassembled WGS sequence"/>
</dbReference>
<dbReference type="InterPro" id="IPR014871">
    <property type="entry name" value="dUTPase/dCTP_pyrophosphatase"/>
</dbReference>
<gene>
    <name evidence="1" type="ORF">SAMN04488054_1329</name>
</gene>
<dbReference type="EMBL" id="FOTY01000032">
    <property type="protein sequence ID" value="SFM31497.1"/>
    <property type="molecule type" value="Genomic_DNA"/>
</dbReference>
<organism evidence="1 2">
    <name type="scientific">Salibacterium qingdaonense</name>
    <dbReference type="NCBI Taxonomy" id="266892"/>
    <lineage>
        <taxon>Bacteria</taxon>
        <taxon>Bacillati</taxon>
        <taxon>Bacillota</taxon>
        <taxon>Bacilli</taxon>
        <taxon>Bacillales</taxon>
        <taxon>Bacillaceae</taxon>
    </lineage>
</organism>
<dbReference type="Gene3D" id="1.10.4010.10">
    <property type="entry name" value="Type II deoxyuridine triphosphatase"/>
    <property type="match status" value="1"/>
</dbReference>
<name>A0A1I4PUM7_9BACI</name>
<dbReference type="STRING" id="266892.SAMN04488054_1329"/>
<dbReference type="Pfam" id="PF08761">
    <property type="entry name" value="dUTPase_2"/>
    <property type="match status" value="1"/>
</dbReference>
<evidence type="ECO:0000313" key="2">
    <source>
        <dbReference type="Proteomes" id="UP000199668"/>
    </source>
</evidence>
<dbReference type="InterPro" id="IPR016947">
    <property type="entry name" value="UCP030140"/>
</dbReference>
<accession>A0A1I4PUM7</accession>
<reference evidence="1 2" key="1">
    <citation type="submission" date="2016-10" db="EMBL/GenBank/DDBJ databases">
        <authorList>
            <person name="de Groot N.N."/>
        </authorList>
    </citation>
    <scope>NUCLEOTIDE SEQUENCE [LARGE SCALE GENOMIC DNA]</scope>
    <source>
        <strain evidence="1 2">CGMCC 1.6134</strain>
    </source>
</reference>
<dbReference type="OrthoDB" id="5506143at2"/>
<dbReference type="AlphaFoldDB" id="A0A1I4PUM7"/>
<dbReference type="PIRSF" id="PIRSF030140">
    <property type="entry name" value="UCP030140"/>
    <property type="match status" value="1"/>
</dbReference>